<evidence type="ECO:0000313" key="2">
    <source>
        <dbReference type="Proteomes" id="UP000092445"/>
    </source>
</evidence>
<accession>A0A1A9Z731</accession>
<dbReference type="VEuPathDB" id="VectorBase:GPAI005879"/>
<reference evidence="2" key="1">
    <citation type="submission" date="2014-03" db="EMBL/GenBank/DDBJ databases">
        <authorList>
            <person name="Aksoy S."/>
            <person name="Warren W."/>
            <person name="Wilson R.K."/>
        </authorList>
    </citation>
    <scope>NUCLEOTIDE SEQUENCE [LARGE SCALE GENOMIC DNA]</scope>
    <source>
        <strain evidence="2">IAEA</strain>
    </source>
</reference>
<name>A0A1A9Z731_GLOPL</name>
<dbReference type="Proteomes" id="UP000092445">
    <property type="component" value="Unassembled WGS sequence"/>
</dbReference>
<keyword evidence="2" id="KW-1185">Reference proteome</keyword>
<reference evidence="1" key="2">
    <citation type="submission" date="2020-05" db="UniProtKB">
        <authorList>
            <consortium name="EnsemblMetazoa"/>
        </authorList>
    </citation>
    <scope>IDENTIFICATION</scope>
    <source>
        <strain evidence="1">IAEA</strain>
    </source>
</reference>
<sequence>MFISVFVLMDIQARKAGVVQVSPQNAKQNPVPMFITNCFQMLSNENTTSLELTSVNYFLADVMLRVRSVDSNLTTNLMSLYIENELIKAHANFYMNPYSKSIDFGLSKTTGRNNYKKQRTQSAL</sequence>
<evidence type="ECO:0000313" key="1">
    <source>
        <dbReference type="EnsemblMetazoa" id="GPAI005879-PA"/>
    </source>
</evidence>
<dbReference type="EnsemblMetazoa" id="GPAI005879-RA">
    <property type="protein sequence ID" value="GPAI005879-PA"/>
    <property type="gene ID" value="GPAI005879"/>
</dbReference>
<proteinExistence type="predicted"/>
<organism evidence="1 2">
    <name type="scientific">Glossina pallidipes</name>
    <name type="common">Tsetse fly</name>
    <dbReference type="NCBI Taxonomy" id="7398"/>
    <lineage>
        <taxon>Eukaryota</taxon>
        <taxon>Metazoa</taxon>
        <taxon>Ecdysozoa</taxon>
        <taxon>Arthropoda</taxon>
        <taxon>Hexapoda</taxon>
        <taxon>Insecta</taxon>
        <taxon>Pterygota</taxon>
        <taxon>Neoptera</taxon>
        <taxon>Endopterygota</taxon>
        <taxon>Diptera</taxon>
        <taxon>Brachycera</taxon>
        <taxon>Muscomorpha</taxon>
        <taxon>Hippoboscoidea</taxon>
        <taxon>Glossinidae</taxon>
        <taxon>Glossina</taxon>
    </lineage>
</organism>
<dbReference type="AlphaFoldDB" id="A0A1A9Z731"/>
<protein>
    <submittedName>
        <fullName evidence="1">Uncharacterized protein</fullName>
    </submittedName>
</protein>